<dbReference type="RefSeq" id="XP_024343187.1">
    <property type="nucleotide sequence ID" value="XM_024476790.1"/>
</dbReference>
<feature type="region of interest" description="Disordered" evidence="1">
    <location>
        <begin position="22"/>
        <end position="49"/>
    </location>
</feature>
<name>A0A1X6NDD3_9APHY</name>
<proteinExistence type="predicted"/>
<protein>
    <submittedName>
        <fullName evidence="2">Uncharacterized protein</fullName>
    </submittedName>
</protein>
<accession>A0A1X6NDD3</accession>
<sequence length="328" mass="37777">MTDRSKFDDRFVRVQVAIHIIAAPPSSTSSPPSSPPSPHPPTDRPRETPQMDEFKSLLDGRLVARRLFKSIADQLANTRHIGRKHSLYAEWEGLERCYEELEEEVRSNAEDCVSCMTIHRDVVIPLTELPMPIKEKQEGINQFLKSLGRLRQGSKSITKKLADLRDEIEAFPPKVSKSVDASRPWYERWFDASRPWYERWFDVLRSLVTRLLQWFAQLAKKADPHRANSGTGNVNETNVVRPEEPLLWKHQENNNDYENLSDALLQLKLAWSMMRQSCDTLHHTLGLAADNSHREKNAKLCDVFLQAAGLYLKQSREYAELFAAEVTE</sequence>
<evidence type="ECO:0000313" key="3">
    <source>
        <dbReference type="Proteomes" id="UP000194127"/>
    </source>
</evidence>
<dbReference type="GeneID" id="36321741"/>
<keyword evidence="3" id="KW-1185">Reference proteome</keyword>
<evidence type="ECO:0000256" key="1">
    <source>
        <dbReference type="SAM" id="MobiDB-lite"/>
    </source>
</evidence>
<organism evidence="2 3">
    <name type="scientific">Postia placenta MAD-698-R-SB12</name>
    <dbReference type="NCBI Taxonomy" id="670580"/>
    <lineage>
        <taxon>Eukaryota</taxon>
        <taxon>Fungi</taxon>
        <taxon>Dikarya</taxon>
        <taxon>Basidiomycota</taxon>
        <taxon>Agaricomycotina</taxon>
        <taxon>Agaricomycetes</taxon>
        <taxon>Polyporales</taxon>
        <taxon>Adustoporiaceae</taxon>
        <taxon>Rhodonia</taxon>
    </lineage>
</organism>
<gene>
    <name evidence="2" type="ORF">POSPLADRAFT_1031429</name>
</gene>
<dbReference type="EMBL" id="KZ110592">
    <property type="protein sequence ID" value="OSX66393.1"/>
    <property type="molecule type" value="Genomic_DNA"/>
</dbReference>
<dbReference type="STRING" id="670580.A0A1X6NDD3"/>
<dbReference type="Proteomes" id="UP000194127">
    <property type="component" value="Unassembled WGS sequence"/>
</dbReference>
<evidence type="ECO:0000313" key="2">
    <source>
        <dbReference type="EMBL" id="OSX66393.1"/>
    </source>
</evidence>
<reference evidence="2 3" key="1">
    <citation type="submission" date="2017-04" db="EMBL/GenBank/DDBJ databases">
        <title>Genome Sequence of the Model Brown-Rot Fungus Postia placenta SB12.</title>
        <authorList>
            <consortium name="DOE Joint Genome Institute"/>
            <person name="Gaskell J."/>
            <person name="Kersten P."/>
            <person name="Larrondo L.F."/>
            <person name="Canessa P."/>
            <person name="Martinez D."/>
            <person name="Hibbett D."/>
            <person name="Schmoll M."/>
            <person name="Kubicek C.P."/>
            <person name="Martinez A.T."/>
            <person name="Yadav J."/>
            <person name="Master E."/>
            <person name="Magnuson J.K."/>
            <person name="James T."/>
            <person name="Yaver D."/>
            <person name="Berka R."/>
            <person name="Labutti K."/>
            <person name="Lipzen A."/>
            <person name="Aerts A."/>
            <person name="Barry K."/>
            <person name="Henrissat B."/>
            <person name="Blanchette R."/>
            <person name="Grigoriev I."/>
            <person name="Cullen D."/>
        </authorList>
    </citation>
    <scope>NUCLEOTIDE SEQUENCE [LARGE SCALE GENOMIC DNA]</scope>
    <source>
        <strain evidence="2 3">MAD-698-R-SB12</strain>
    </source>
</reference>
<dbReference type="AlphaFoldDB" id="A0A1X6NDD3"/>